<evidence type="ECO:0000256" key="5">
    <source>
        <dbReference type="ARBA" id="ARBA00022801"/>
    </source>
</evidence>
<dbReference type="EC" id="3.1.3.7" evidence="3"/>
<reference evidence="11 12" key="1">
    <citation type="submission" date="2019-03" db="EMBL/GenBank/DDBJ databases">
        <title>Sequencing 23 genomes of Wallemia ichthyophaga.</title>
        <authorList>
            <person name="Gostincar C."/>
        </authorList>
    </citation>
    <scope>NUCLEOTIDE SEQUENCE [LARGE SCALE GENOMIC DNA]</scope>
    <source>
        <strain evidence="11 12">EXF-5753</strain>
    </source>
</reference>
<comment type="caution">
    <text evidence="11">The sequence shown here is derived from an EMBL/GenBank/DDBJ whole genome shotgun (WGS) entry which is preliminary data.</text>
</comment>
<keyword evidence="6 10" id="KW-0460">Magnesium</keyword>
<organism evidence="11 12">
    <name type="scientific">Wallemia hederae</name>
    <dbReference type="NCBI Taxonomy" id="1540922"/>
    <lineage>
        <taxon>Eukaryota</taxon>
        <taxon>Fungi</taxon>
        <taxon>Dikarya</taxon>
        <taxon>Basidiomycota</taxon>
        <taxon>Wallemiomycotina</taxon>
        <taxon>Wallemiomycetes</taxon>
        <taxon>Wallemiales</taxon>
        <taxon>Wallemiaceae</taxon>
        <taxon>Wallemia</taxon>
    </lineage>
</organism>
<evidence type="ECO:0000256" key="8">
    <source>
        <dbReference type="ARBA" id="ARBA00044479"/>
    </source>
</evidence>
<dbReference type="InterPro" id="IPR020583">
    <property type="entry name" value="Inositol_monoP_metal-BS"/>
</dbReference>
<evidence type="ECO:0000256" key="10">
    <source>
        <dbReference type="PIRSR" id="PIRSR600760-2"/>
    </source>
</evidence>
<feature type="binding site" evidence="10">
    <location>
        <position position="140"/>
    </location>
    <ligand>
        <name>Mg(2+)</name>
        <dbReference type="ChEBI" id="CHEBI:18420"/>
        <label>1</label>
        <note>catalytic</note>
    </ligand>
</feature>
<evidence type="ECO:0000256" key="7">
    <source>
        <dbReference type="ARBA" id="ARBA00044466"/>
    </source>
</evidence>
<evidence type="ECO:0000313" key="12">
    <source>
        <dbReference type="Proteomes" id="UP000310189"/>
    </source>
</evidence>
<feature type="binding site" evidence="10">
    <location>
        <position position="69"/>
    </location>
    <ligand>
        <name>Mg(2+)</name>
        <dbReference type="ChEBI" id="CHEBI:18420"/>
        <label>1</label>
        <note>catalytic</note>
    </ligand>
</feature>
<evidence type="ECO:0000256" key="6">
    <source>
        <dbReference type="ARBA" id="ARBA00022842"/>
    </source>
</evidence>
<evidence type="ECO:0000313" key="11">
    <source>
        <dbReference type="EMBL" id="TIA93557.1"/>
    </source>
</evidence>
<feature type="binding site" evidence="10">
    <location>
        <position position="139"/>
    </location>
    <ligand>
        <name>Mg(2+)</name>
        <dbReference type="ChEBI" id="CHEBI:18420"/>
        <label>1</label>
        <note>catalytic</note>
    </ligand>
</feature>
<proteinExistence type="inferred from homology"/>
<dbReference type="InterPro" id="IPR006239">
    <property type="entry name" value="DPNP"/>
</dbReference>
<comment type="catalytic activity">
    <reaction evidence="9">
        <text>3'-phosphoadenylyl sulfate + H2O = adenosine 5'-phosphosulfate + phosphate</text>
        <dbReference type="Rhea" id="RHEA:77639"/>
        <dbReference type="ChEBI" id="CHEBI:15377"/>
        <dbReference type="ChEBI" id="CHEBI:43474"/>
        <dbReference type="ChEBI" id="CHEBI:58243"/>
        <dbReference type="ChEBI" id="CHEBI:58339"/>
        <dbReference type="EC" id="3.1.3.7"/>
    </reaction>
    <physiologicalReaction direction="left-to-right" evidence="9">
        <dbReference type="Rhea" id="RHEA:77640"/>
    </physiologicalReaction>
</comment>
<dbReference type="Gene3D" id="3.40.190.80">
    <property type="match status" value="1"/>
</dbReference>
<dbReference type="SUPFAM" id="SSF56655">
    <property type="entry name" value="Carbohydrate phosphatase"/>
    <property type="match status" value="1"/>
</dbReference>
<dbReference type="InterPro" id="IPR000760">
    <property type="entry name" value="Inositol_monophosphatase-like"/>
</dbReference>
<keyword evidence="5" id="KW-0378">Hydrolase</keyword>
<comment type="catalytic activity">
    <reaction evidence="8">
        <text>adenosine 3',5'-bisphosphate + H2O = AMP + phosphate</text>
        <dbReference type="Rhea" id="RHEA:10040"/>
        <dbReference type="ChEBI" id="CHEBI:15377"/>
        <dbReference type="ChEBI" id="CHEBI:43474"/>
        <dbReference type="ChEBI" id="CHEBI:58343"/>
        <dbReference type="ChEBI" id="CHEBI:456215"/>
        <dbReference type="EC" id="3.1.3.7"/>
    </reaction>
    <physiologicalReaction direction="left-to-right" evidence="8">
        <dbReference type="Rhea" id="RHEA:10041"/>
    </physiologicalReaction>
</comment>
<evidence type="ECO:0000256" key="2">
    <source>
        <dbReference type="ARBA" id="ARBA00009759"/>
    </source>
</evidence>
<comment type="catalytic activity">
    <reaction evidence="7">
        <text>adenosine 2',5'-bisphosphate + H2O = AMP + phosphate</text>
        <dbReference type="Rhea" id="RHEA:77643"/>
        <dbReference type="ChEBI" id="CHEBI:15377"/>
        <dbReference type="ChEBI" id="CHEBI:43474"/>
        <dbReference type="ChEBI" id="CHEBI:194156"/>
        <dbReference type="ChEBI" id="CHEBI:456215"/>
        <dbReference type="EC" id="3.1.3.7"/>
    </reaction>
    <physiologicalReaction direction="left-to-right" evidence="7">
        <dbReference type="Rhea" id="RHEA:77644"/>
    </physiologicalReaction>
</comment>
<dbReference type="Pfam" id="PF00459">
    <property type="entry name" value="Inositol_P"/>
    <property type="match status" value="1"/>
</dbReference>
<dbReference type="Proteomes" id="UP000310189">
    <property type="component" value="Unassembled WGS sequence"/>
</dbReference>
<sequence>MNLSRELQIALTATSRAANLSKNVFNSLVANDSVTKNDKSPVTIADYSCQSLVSLLLSKAFPSDPLVGEEDADVLRQSAELKDKVIGLVNNELSIPLKHGEVDGLDLGSTQQENTLLDAIDRGTFQGSSTGRMWCLDPIDGTKGFLRGGQYAVCLALLVDASVELGVIACPNLPVNPAQPDGERGVVFAAIKGQGAFQRPISQSNGALEPISMNAITPSTLSSASFCESVESGHSSQGDAANIANELGITKEPVRMDSQAKYCSISRGDGDVYLRLPVSASYEEKIWDHAPGRLLVAEAGGKVTDIHNKDLDFSHGRTLKHNKGVIAAHKDIHANVIKAVQKRHSAPAYTPSYEMDLFAEAPLSWQLCNSMNLRSRTRSIFQVPDFEELVDSHPSQILDEDEQTAIVEKLEKANAASNKQYRIVTAAFIVVQLTYLLTHLSASGSLINLALLLTPLPSLLNTLTSRDLITIRITHPHLKYIPEPRSHLLGVAASIVGLALYRNAATSRTLTILTFSAITEFWMRRSEKDARELHKLKYGQKSA</sequence>
<gene>
    <name evidence="11" type="ORF">E3P99_00050</name>
</gene>
<dbReference type="InterPro" id="IPR051090">
    <property type="entry name" value="Inositol_monoP_superfamily"/>
</dbReference>
<dbReference type="AlphaFoldDB" id="A0A4T0FX37"/>
<dbReference type="Gene3D" id="3.30.540.10">
    <property type="entry name" value="Fructose-1,6-Bisphosphatase, subunit A, domain 1"/>
    <property type="match status" value="1"/>
</dbReference>
<feature type="binding site" evidence="10">
    <location>
        <position position="137"/>
    </location>
    <ligand>
        <name>Mg(2+)</name>
        <dbReference type="ChEBI" id="CHEBI:18420"/>
        <label>1</label>
        <note>catalytic</note>
    </ligand>
</feature>
<dbReference type="NCBIfam" id="TIGR01330">
    <property type="entry name" value="bisphos_HAL2"/>
    <property type="match status" value="1"/>
</dbReference>
<comment type="similarity">
    <text evidence="2">Belongs to the inositol monophosphatase superfamily.</text>
</comment>
<dbReference type="GO" id="GO:0000103">
    <property type="term" value="P:sulfate assimilation"/>
    <property type="evidence" value="ECO:0007669"/>
    <property type="project" value="TreeGrafter"/>
</dbReference>
<dbReference type="PRINTS" id="PR00377">
    <property type="entry name" value="IMPHPHTASES"/>
</dbReference>
<feature type="binding site" evidence="10">
    <location>
        <position position="288"/>
    </location>
    <ligand>
        <name>Mg(2+)</name>
        <dbReference type="ChEBI" id="CHEBI:18420"/>
        <label>1</label>
        <note>catalytic</note>
    </ligand>
</feature>
<name>A0A4T0FX37_9BASI</name>
<protein>
    <recommendedName>
        <fullName evidence="3">3'(2'),5'-bisphosphate nucleotidase</fullName>
        <ecNumber evidence="3">3.1.3.7</ecNumber>
    </recommendedName>
</protein>
<dbReference type="GO" id="GO:0008441">
    <property type="term" value="F:3'(2'),5'-bisphosphate nucleotidase activity"/>
    <property type="evidence" value="ECO:0007669"/>
    <property type="project" value="UniProtKB-EC"/>
</dbReference>
<accession>A0A4T0FX37</accession>
<evidence type="ECO:0000256" key="9">
    <source>
        <dbReference type="ARBA" id="ARBA00044484"/>
    </source>
</evidence>
<dbReference type="CDD" id="cd01517">
    <property type="entry name" value="PAP_phosphatase"/>
    <property type="match status" value="1"/>
</dbReference>
<comment type="cofactor">
    <cofactor evidence="1 10">
        <name>Mg(2+)</name>
        <dbReference type="ChEBI" id="CHEBI:18420"/>
    </cofactor>
</comment>
<dbReference type="PROSITE" id="PS00629">
    <property type="entry name" value="IMP_1"/>
    <property type="match status" value="1"/>
</dbReference>
<dbReference type="PANTHER" id="PTHR43200:SF6">
    <property type="entry name" value="3'(2'),5'-BISPHOSPHATE NUCLEOTIDASE"/>
    <property type="match status" value="1"/>
</dbReference>
<keyword evidence="12" id="KW-1185">Reference proteome</keyword>
<evidence type="ECO:0000256" key="1">
    <source>
        <dbReference type="ARBA" id="ARBA00001946"/>
    </source>
</evidence>
<dbReference type="FunFam" id="3.40.190.80:FF:000003">
    <property type="entry name" value="PAP-specific phosphatase HAL2-like"/>
    <property type="match status" value="1"/>
</dbReference>
<dbReference type="EMBL" id="SPNW01000001">
    <property type="protein sequence ID" value="TIA93557.1"/>
    <property type="molecule type" value="Genomic_DNA"/>
</dbReference>
<dbReference type="OrthoDB" id="411145at2759"/>
<keyword evidence="4 10" id="KW-0479">Metal-binding</keyword>
<evidence type="ECO:0000256" key="3">
    <source>
        <dbReference type="ARBA" id="ARBA00012633"/>
    </source>
</evidence>
<evidence type="ECO:0000256" key="4">
    <source>
        <dbReference type="ARBA" id="ARBA00022723"/>
    </source>
</evidence>
<dbReference type="GO" id="GO:0046872">
    <property type="term" value="F:metal ion binding"/>
    <property type="evidence" value="ECO:0007669"/>
    <property type="project" value="UniProtKB-KW"/>
</dbReference>
<dbReference type="PANTHER" id="PTHR43200">
    <property type="entry name" value="PHOSPHATASE"/>
    <property type="match status" value="1"/>
</dbReference>